<accession>A0A916JJ04</accession>
<gene>
    <name evidence="1" type="ORF">DYBT9275_04352</name>
</gene>
<sequence>MPTGNSVFKELEPEEKLPEYLKAALVSEVDTIRNSMLVVTHFTEHFFSAVTACLSVPAPDESSTN</sequence>
<reference evidence="1" key="1">
    <citation type="submission" date="2021-04" db="EMBL/GenBank/DDBJ databases">
        <authorList>
            <person name="Rodrigo-Torres L."/>
            <person name="Arahal R. D."/>
            <person name="Lucena T."/>
        </authorList>
    </citation>
    <scope>NUCLEOTIDE SEQUENCE</scope>
    <source>
        <strain evidence="1">CECT 9275</strain>
    </source>
</reference>
<evidence type="ECO:0000313" key="2">
    <source>
        <dbReference type="Proteomes" id="UP000680038"/>
    </source>
</evidence>
<comment type="caution">
    <text evidence="1">The sequence shown here is derived from an EMBL/GenBank/DDBJ whole genome shotgun (WGS) entry which is preliminary data.</text>
</comment>
<dbReference type="Proteomes" id="UP000680038">
    <property type="component" value="Unassembled WGS sequence"/>
</dbReference>
<evidence type="ECO:0000313" key="1">
    <source>
        <dbReference type="EMBL" id="CAG5008761.1"/>
    </source>
</evidence>
<dbReference type="AlphaFoldDB" id="A0A916JJ04"/>
<name>A0A916JJ04_9BACT</name>
<organism evidence="1 2">
    <name type="scientific">Dyadobacter helix</name>
    <dbReference type="NCBI Taxonomy" id="2822344"/>
    <lineage>
        <taxon>Bacteria</taxon>
        <taxon>Pseudomonadati</taxon>
        <taxon>Bacteroidota</taxon>
        <taxon>Cytophagia</taxon>
        <taxon>Cytophagales</taxon>
        <taxon>Spirosomataceae</taxon>
        <taxon>Dyadobacter</taxon>
    </lineage>
</organism>
<keyword evidence="2" id="KW-1185">Reference proteome</keyword>
<proteinExistence type="predicted"/>
<dbReference type="EMBL" id="CAJRAF010000002">
    <property type="protein sequence ID" value="CAG5008761.1"/>
    <property type="molecule type" value="Genomic_DNA"/>
</dbReference>
<protein>
    <submittedName>
        <fullName evidence="1">Uncharacterized protein</fullName>
    </submittedName>
</protein>